<comment type="caution">
    <text evidence="1">The sequence shown here is derived from an EMBL/GenBank/DDBJ whole genome shotgun (WGS) entry which is preliminary data.</text>
</comment>
<sequence length="61" mass="6889">MISFSETRSVFAYEKYVRQTGQLVVRSRFDRVVAYLDIGSVPPAISRRTVSPRYCNTLSGG</sequence>
<dbReference type="Proteomes" id="UP000215335">
    <property type="component" value="Unassembled WGS sequence"/>
</dbReference>
<protein>
    <submittedName>
        <fullName evidence="1">Uncharacterized protein</fullName>
    </submittedName>
</protein>
<dbReference type="AlphaFoldDB" id="A0A232FKE2"/>
<gene>
    <name evidence="1" type="ORF">TSAR_008419</name>
</gene>
<dbReference type="EMBL" id="NNAY01000098">
    <property type="protein sequence ID" value="OXU31000.1"/>
    <property type="molecule type" value="Genomic_DNA"/>
</dbReference>
<keyword evidence="2" id="KW-1185">Reference proteome</keyword>
<evidence type="ECO:0000313" key="2">
    <source>
        <dbReference type="Proteomes" id="UP000215335"/>
    </source>
</evidence>
<accession>A0A232FKE2</accession>
<organism evidence="1 2">
    <name type="scientific">Trichomalopsis sarcophagae</name>
    <dbReference type="NCBI Taxonomy" id="543379"/>
    <lineage>
        <taxon>Eukaryota</taxon>
        <taxon>Metazoa</taxon>
        <taxon>Ecdysozoa</taxon>
        <taxon>Arthropoda</taxon>
        <taxon>Hexapoda</taxon>
        <taxon>Insecta</taxon>
        <taxon>Pterygota</taxon>
        <taxon>Neoptera</taxon>
        <taxon>Endopterygota</taxon>
        <taxon>Hymenoptera</taxon>
        <taxon>Apocrita</taxon>
        <taxon>Proctotrupomorpha</taxon>
        <taxon>Chalcidoidea</taxon>
        <taxon>Pteromalidae</taxon>
        <taxon>Pteromalinae</taxon>
        <taxon>Trichomalopsis</taxon>
    </lineage>
</organism>
<proteinExistence type="predicted"/>
<evidence type="ECO:0000313" key="1">
    <source>
        <dbReference type="EMBL" id="OXU31000.1"/>
    </source>
</evidence>
<name>A0A232FKE2_9HYME</name>
<reference evidence="1 2" key="1">
    <citation type="journal article" date="2017" name="Curr. Biol.">
        <title>The Evolution of Venom by Co-option of Single-Copy Genes.</title>
        <authorList>
            <person name="Martinson E.O."/>
            <person name="Mrinalini"/>
            <person name="Kelkar Y.D."/>
            <person name="Chang C.H."/>
            <person name="Werren J.H."/>
        </authorList>
    </citation>
    <scope>NUCLEOTIDE SEQUENCE [LARGE SCALE GENOMIC DNA]</scope>
    <source>
        <strain evidence="1 2">Alberta</strain>
        <tissue evidence="1">Whole body</tissue>
    </source>
</reference>